<proteinExistence type="predicted"/>
<dbReference type="AlphaFoldDB" id="I0JMJ6"/>
<organism evidence="1 2">
    <name type="scientific">Halobacillus halophilus (strain ATCC 35676 / DSM 2266 / JCM 20832 / KCTC 3685 / LMG 17431 / NBRC 102448 / NCIMB 2269)</name>
    <name type="common">Sporosarcina halophila</name>
    <dbReference type="NCBI Taxonomy" id="866895"/>
    <lineage>
        <taxon>Bacteria</taxon>
        <taxon>Bacillati</taxon>
        <taxon>Bacillota</taxon>
        <taxon>Bacilli</taxon>
        <taxon>Bacillales</taxon>
        <taxon>Bacillaceae</taxon>
        <taxon>Halobacillus</taxon>
    </lineage>
</organism>
<accession>I0JMJ6</accession>
<dbReference type="EMBL" id="HE717023">
    <property type="protein sequence ID" value="CCG45366.1"/>
    <property type="molecule type" value="Genomic_DNA"/>
</dbReference>
<reference evidence="1 2" key="1">
    <citation type="journal article" date="2013" name="Environ. Microbiol.">
        <title>Chloride and organic osmolytes: a hybrid strategy to cope with elevated salinities by the moderately halophilic, chloride-dependent bacterium Halobacillus halophilus.</title>
        <authorList>
            <person name="Saum S.H."/>
            <person name="Pfeiffer F."/>
            <person name="Palm P."/>
            <person name="Rampp M."/>
            <person name="Schuster S.C."/>
            <person name="Muller V."/>
            <person name="Oesterhelt D."/>
        </authorList>
    </citation>
    <scope>NUCLEOTIDE SEQUENCE [LARGE SCALE GENOMIC DNA]</scope>
    <source>
        <strain evidence="2">ATCC 35676 / DSM 2266 / JCM 20832 / KCTC 3685 / LMG 17431 / NBRC 102448 / NCIMB 2269</strain>
    </source>
</reference>
<dbReference type="RefSeq" id="WP_014643258.1">
    <property type="nucleotide sequence ID" value="NC_017668.1"/>
</dbReference>
<dbReference type="STRING" id="866895.HBHAL_3019"/>
<dbReference type="PATRIC" id="fig|866895.3.peg.2039"/>
<evidence type="ECO:0000313" key="1">
    <source>
        <dbReference type="EMBL" id="CCG45366.1"/>
    </source>
</evidence>
<evidence type="ECO:0008006" key="3">
    <source>
        <dbReference type="Google" id="ProtNLM"/>
    </source>
</evidence>
<dbReference type="eggNOG" id="ENOG5030K2D">
    <property type="taxonomic scope" value="Bacteria"/>
</dbReference>
<sequence>MNLISSLSKLVQQQEVRALPKTGQVINGKILELLPQNRAVVQLGSQQVKAQLEASLSKGKSYLFQVGSTDQKIQLKVITQLGESQRDSTVKQLLDELGIKPTKENRLLTSQLIKKSVPFQGSDLKQAAALHQRAEDIKAAREILVQMLQKQLPIKPSVYNALHTKRMDSVTQTMKQVHIEASKSKTAADRAVMSLLASLKGEGASVSLRESSVVKLMTEVNINSQNSFQLFKKAGILDSKASYTSFQNTWTEWAGAHSKGNENPSSTYLASLSKKSAPPFPMAMEKLAGRLKQLFHQQLPLKAPEQQSLHRVMNQVEKVLAKEIPSGNDSLRSKHNTFGTNQSVSEDFQFLKEREVLTKISSLYTDEKNQKLLQDFLRAAPILLTEGGSSEKQVIREGLSVLKKWQSTQLPPILRQTLTEWIGRSAAELSLSEKEAIFVKMKTMLDLTGLQEESNVKPASAQEKAITQESSLKTLLLSSLQDASSIIRPETAKKMIQMLNGMQLTAQQETNQSLQMSLQFPGNIIGSENDVYLDMAGRKTKEGNIDPDYCHIMFFLDLNNFKETIINLNIVSRWVRVTVFNHDSLIELPMETHKASLKIGLENMGYELTSLNIKEMNHAVDTSGKDNALPEYKEGIDLRI</sequence>
<dbReference type="KEGG" id="hhd:HBHAL_3019"/>
<dbReference type="Proteomes" id="UP000007397">
    <property type="component" value="Chromosome"/>
</dbReference>
<evidence type="ECO:0000313" key="2">
    <source>
        <dbReference type="Proteomes" id="UP000007397"/>
    </source>
</evidence>
<protein>
    <recommendedName>
        <fullName evidence="3">Flagellar hook-length control protein-like C-terminal domain-containing protein</fullName>
    </recommendedName>
</protein>
<dbReference type="HOGENOM" id="CLU_029904_0_0_9"/>
<name>I0JMJ6_HALH3</name>
<gene>
    <name evidence="1" type="primary">ylqG</name>
    <name evidence="1" type="ordered locus">HBHAL_3019</name>
</gene>
<keyword evidence="2" id="KW-1185">Reference proteome</keyword>